<dbReference type="PaxDb" id="55529-EKX47452"/>
<evidence type="ECO:0000313" key="4">
    <source>
        <dbReference type="Proteomes" id="UP000011087"/>
    </source>
</evidence>
<dbReference type="EnsemblProtists" id="EKX47452">
    <property type="protein sequence ID" value="EKX47452"/>
    <property type="gene ID" value="GUITHDRAFT_137610"/>
</dbReference>
<reference evidence="3" key="3">
    <citation type="submission" date="2015-06" db="UniProtKB">
        <authorList>
            <consortium name="EnsemblProtists"/>
        </authorList>
    </citation>
    <scope>IDENTIFICATION</scope>
</reference>
<feature type="signal peptide" evidence="1">
    <location>
        <begin position="1"/>
        <end position="26"/>
    </location>
</feature>
<dbReference type="KEGG" id="gtt:GUITHDRAFT_137610"/>
<keyword evidence="4" id="KW-1185">Reference proteome</keyword>
<sequence length="324" mass="35202">MASNKGVEHVPLLLLLLLCRARVSQNLLVDMARSSSSRLPVELPPNGPSGGRLKLRGGGPAGSTWGNVSWLDQGCEGRAQAQPTLRMWGGVRRISEDESDTAPALRGLPQEDRQLIVDGQKVSISKNGTSHSENATSISVEGYDAAKMIYRGVEEEVPIDYSILRTLPCSGDAWAGIFFDVEAANDVEINAIGIASHVYRLEPHVSVRIFYCNGSSIGKEVDLTQWECVFFAPNCSLPKVSRFDNHTEEDSPYAHMQLSHGIPLKSTEVVGFAVYTNSFHCVEVTGSDHPFDEVAYDAANHNGGYTSDENVRAFVGEVVYTASS</sequence>
<dbReference type="Proteomes" id="UP000011087">
    <property type="component" value="Unassembled WGS sequence"/>
</dbReference>
<reference evidence="4" key="2">
    <citation type="submission" date="2012-11" db="EMBL/GenBank/DDBJ databases">
        <authorList>
            <person name="Kuo A."/>
            <person name="Curtis B.A."/>
            <person name="Tanifuji G."/>
            <person name="Burki F."/>
            <person name="Gruber A."/>
            <person name="Irimia M."/>
            <person name="Maruyama S."/>
            <person name="Arias M.C."/>
            <person name="Ball S.G."/>
            <person name="Gile G.H."/>
            <person name="Hirakawa Y."/>
            <person name="Hopkins J.F."/>
            <person name="Rensing S.A."/>
            <person name="Schmutz J."/>
            <person name="Symeonidi A."/>
            <person name="Elias M."/>
            <person name="Eveleigh R.J."/>
            <person name="Herman E.K."/>
            <person name="Klute M.J."/>
            <person name="Nakayama T."/>
            <person name="Obornik M."/>
            <person name="Reyes-Prieto A."/>
            <person name="Armbrust E.V."/>
            <person name="Aves S.J."/>
            <person name="Beiko R.G."/>
            <person name="Coutinho P."/>
            <person name="Dacks J.B."/>
            <person name="Durnford D.G."/>
            <person name="Fast N.M."/>
            <person name="Green B.R."/>
            <person name="Grisdale C."/>
            <person name="Hempe F."/>
            <person name="Henrissat B."/>
            <person name="Hoppner M.P."/>
            <person name="Ishida K.-I."/>
            <person name="Kim E."/>
            <person name="Koreny L."/>
            <person name="Kroth P.G."/>
            <person name="Liu Y."/>
            <person name="Malik S.-B."/>
            <person name="Maier U.G."/>
            <person name="McRose D."/>
            <person name="Mock T."/>
            <person name="Neilson J.A."/>
            <person name="Onodera N.T."/>
            <person name="Poole A.M."/>
            <person name="Pritham E.J."/>
            <person name="Richards T.A."/>
            <person name="Rocap G."/>
            <person name="Roy S.W."/>
            <person name="Sarai C."/>
            <person name="Schaack S."/>
            <person name="Shirato S."/>
            <person name="Slamovits C.H."/>
            <person name="Spencer D.F."/>
            <person name="Suzuki S."/>
            <person name="Worden A.Z."/>
            <person name="Zauner S."/>
            <person name="Barry K."/>
            <person name="Bell C."/>
            <person name="Bharti A.K."/>
            <person name="Crow J.A."/>
            <person name="Grimwood J."/>
            <person name="Kramer R."/>
            <person name="Lindquist E."/>
            <person name="Lucas S."/>
            <person name="Salamov A."/>
            <person name="McFadden G.I."/>
            <person name="Lane C.E."/>
            <person name="Keeling P.J."/>
            <person name="Gray M.W."/>
            <person name="Grigoriev I.V."/>
            <person name="Archibald J.M."/>
        </authorList>
    </citation>
    <scope>NUCLEOTIDE SEQUENCE</scope>
    <source>
        <strain evidence="4">CCMP2712</strain>
    </source>
</reference>
<name>L1JGK6_GUITC</name>
<dbReference type="HOGENOM" id="CLU_859070_0_0_1"/>
<keyword evidence="1" id="KW-0732">Signal</keyword>
<evidence type="ECO:0000313" key="3">
    <source>
        <dbReference type="EnsemblProtists" id="EKX47452"/>
    </source>
</evidence>
<evidence type="ECO:0000313" key="2">
    <source>
        <dbReference type="EMBL" id="EKX47452.1"/>
    </source>
</evidence>
<organism evidence="2">
    <name type="scientific">Guillardia theta (strain CCMP2712)</name>
    <name type="common">Cryptophyte</name>
    <dbReference type="NCBI Taxonomy" id="905079"/>
    <lineage>
        <taxon>Eukaryota</taxon>
        <taxon>Cryptophyceae</taxon>
        <taxon>Pyrenomonadales</taxon>
        <taxon>Geminigeraceae</taxon>
        <taxon>Guillardia</taxon>
    </lineage>
</organism>
<evidence type="ECO:0000256" key="1">
    <source>
        <dbReference type="SAM" id="SignalP"/>
    </source>
</evidence>
<proteinExistence type="predicted"/>
<feature type="chain" id="PRO_5008771318" evidence="1">
    <location>
        <begin position="27"/>
        <end position="324"/>
    </location>
</feature>
<dbReference type="RefSeq" id="XP_005834432.1">
    <property type="nucleotide sequence ID" value="XM_005834375.1"/>
</dbReference>
<reference evidence="2 4" key="1">
    <citation type="journal article" date="2012" name="Nature">
        <title>Algal genomes reveal evolutionary mosaicism and the fate of nucleomorphs.</title>
        <authorList>
            <consortium name="DOE Joint Genome Institute"/>
            <person name="Curtis B.A."/>
            <person name="Tanifuji G."/>
            <person name="Burki F."/>
            <person name="Gruber A."/>
            <person name="Irimia M."/>
            <person name="Maruyama S."/>
            <person name="Arias M.C."/>
            <person name="Ball S.G."/>
            <person name="Gile G.H."/>
            <person name="Hirakawa Y."/>
            <person name="Hopkins J.F."/>
            <person name="Kuo A."/>
            <person name="Rensing S.A."/>
            <person name="Schmutz J."/>
            <person name="Symeonidi A."/>
            <person name="Elias M."/>
            <person name="Eveleigh R.J."/>
            <person name="Herman E.K."/>
            <person name="Klute M.J."/>
            <person name="Nakayama T."/>
            <person name="Obornik M."/>
            <person name="Reyes-Prieto A."/>
            <person name="Armbrust E.V."/>
            <person name="Aves S.J."/>
            <person name="Beiko R.G."/>
            <person name="Coutinho P."/>
            <person name="Dacks J.B."/>
            <person name="Durnford D.G."/>
            <person name="Fast N.M."/>
            <person name="Green B.R."/>
            <person name="Grisdale C.J."/>
            <person name="Hempel F."/>
            <person name="Henrissat B."/>
            <person name="Hoppner M.P."/>
            <person name="Ishida K."/>
            <person name="Kim E."/>
            <person name="Koreny L."/>
            <person name="Kroth P.G."/>
            <person name="Liu Y."/>
            <person name="Malik S.B."/>
            <person name="Maier U.G."/>
            <person name="McRose D."/>
            <person name="Mock T."/>
            <person name="Neilson J.A."/>
            <person name="Onodera N.T."/>
            <person name="Poole A.M."/>
            <person name="Pritham E.J."/>
            <person name="Richards T.A."/>
            <person name="Rocap G."/>
            <person name="Roy S.W."/>
            <person name="Sarai C."/>
            <person name="Schaack S."/>
            <person name="Shirato S."/>
            <person name="Slamovits C.H."/>
            <person name="Spencer D.F."/>
            <person name="Suzuki S."/>
            <person name="Worden A.Z."/>
            <person name="Zauner S."/>
            <person name="Barry K."/>
            <person name="Bell C."/>
            <person name="Bharti A.K."/>
            <person name="Crow J.A."/>
            <person name="Grimwood J."/>
            <person name="Kramer R."/>
            <person name="Lindquist E."/>
            <person name="Lucas S."/>
            <person name="Salamov A."/>
            <person name="McFadden G.I."/>
            <person name="Lane C.E."/>
            <person name="Keeling P.J."/>
            <person name="Gray M.W."/>
            <person name="Grigoriev I.V."/>
            <person name="Archibald J.M."/>
        </authorList>
    </citation>
    <scope>NUCLEOTIDE SEQUENCE</scope>
    <source>
        <strain evidence="2 4">CCMP2712</strain>
    </source>
</reference>
<accession>L1JGK6</accession>
<protein>
    <submittedName>
        <fullName evidence="2 3">Uncharacterized protein</fullName>
    </submittedName>
</protein>
<gene>
    <name evidence="2" type="ORF">GUITHDRAFT_137610</name>
</gene>
<dbReference type="EMBL" id="JH992990">
    <property type="protein sequence ID" value="EKX47452.1"/>
    <property type="molecule type" value="Genomic_DNA"/>
</dbReference>
<dbReference type="GeneID" id="17304115"/>
<dbReference type="AlphaFoldDB" id="L1JGK6"/>